<dbReference type="RefSeq" id="WP_422865531.1">
    <property type="nucleotide sequence ID" value="NZ_JAMSKV010000021.1"/>
</dbReference>
<name>A0ABT1WBD9_9PROT</name>
<comment type="caution">
    <text evidence="3">The sequence shown here is derived from an EMBL/GenBank/DDBJ whole genome shotgun (WGS) entry which is preliminary data.</text>
</comment>
<dbReference type="SUPFAM" id="SSF48208">
    <property type="entry name" value="Six-hairpin glycosidases"/>
    <property type="match status" value="1"/>
</dbReference>
<dbReference type="PANTHER" id="PTHR15108">
    <property type="entry name" value="N-ACYLGLUCOSAMINE-2-EPIMERASE"/>
    <property type="match status" value="1"/>
</dbReference>
<organism evidence="3 4">
    <name type="scientific">Endosaccharibacter trunci</name>
    <dbReference type="NCBI Taxonomy" id="2812733"/>
    <lineage>
        <taxon>Bacteria</taxon>
        <taxon>Pseudomonadati</taxon>
        <taxon>Pseudomonadota</taxon>
        <taxon>Alphaproteobacteria</taxon>
        <taxon>Acetobacterales</taxon>
        <taxon>Acetobacteraceae</taxon>
        <taxon>Endosaccharibacter</taxon>
    </lineage>
</organism>
<dbReference type="EMBL" id="JAMSKV010000021">
    <property type="protein sequence ID" value="MCQ8280043.1"/>
    <property type="molecule type" value="Genomic_DNA"/>
</dbReference>
<reference evidence="3 4" key="1">
    <citation type="submission" date="2022-06" db="EMBL/GenBank/DDBJ databases">
        <title>Endosaccharibacter gen. nov., sp. nov., endophytic bacteria isolated from sugarcane.</title>
        <authorList>
            <person name="Pitiwittayakul N."/>
            <person name="Yukphan P."/>
            <person name="Charoenyingcharoen P."/>
            <person name="Tanasupawat S."/>
        </authorList>
    </citation>
    <scope>NUCLEOTIDE SEQUENCE [LARGE SCALE GENOMIC DNA]</scope>
    <source>
        <strain evidence="3 4">KSS8</strain>
    </source>
</reference>
<dbReference type="InterPro" id="IPR012341">
    <property type="entry name" value="6hp_glycosidase-like_sf"/>
</dbReference>
<dbReference type="Proteomes" id="UP001524587">
    <property type="component" value="Unassembled WGS sequence"/>
</dbReference>
<comment type="similarity">
    <text evidence="1">Belongs to the N-acylglucosamine 2-epimerase family.</text>
</comment>
<gene>
    <name evidence="3" type="ORF">NFI95_16495</name>
</gene>
<accession>A0ABT1WBD9</accession>
<protein>
    <submittedName>
        <fullName evidence="3">AGE family epimerase/isomerase</fullName>
    </submittedName>
</protein>
<evidence type="ECO:0000256" key="1">
    <source>
        <dbReference type="ARBA" id="ARBA00008558"/>
    </source>
</evidence>
<dbReference type="Pfam" id="PF07221">
    <property type="entry name" value="GlcNAc_2-epim"/>
    <property type="match status" value="1"/>
</dbReference>
<evidence type="ECO:0000313" key="4">
    <source>
        <dbReference type="Proteomes" id="UP001524587"/>
    </source>
</evidence>
<dbReference type="Gene3D" id="1.50.10.10">
    <property type="match status" value="1"/>
</dbReference>
<evidence type="ECO:0000256" key="2">
    <source>
        <dbReference type="ARBA" id="ARBA00023235"/>
    </source>
</evidence>
<dbReference type="InterPro" id="IPR008928">
    <property type="entry name" value="6-hairpin_glycosidase_sf"/>
</dbReference>
<proteinExistence type="inferred from homology"/>
<keyword evidence="4" id="KW-1185">Reference proteome</keyword>
<evidence type="ECO:0000313" key="3">
    <source>
        <dbReference type="EMBL" id="MCQ8280043.1"/>
    </source>
</evidence>
<sequence length="377" mass="41062">MRDTYQNGALARFASWLTETVLPFWLAAAHDPSRGHFHEGLSLDGSPLGSVTLRTRTAARMIHAYADAAALGLGPPGGLAAAERAAEALERDARLPDGGYVRAFDRTAGAVLDPVRDLYDQSCVLLAQAALLQATGNPIYRERADALLETIERVLPGSDGGWAEDENHTLPRRQNPHMHMFEALALLAGTTGDAGHLALLERCHDLLHRQFLRDGLLIEFFGPHWQCGAEWRSERLDPGHMAEWAFLLHAGRTLLGRDDAAASEMLMRTALELGCSARDPLFLIDEVDRTGQPLSDGRRLWLQIEQIKGCLVTGRGARAVAVADALLREYIGAAPSGLWTDRFSLEGTPIAATVPASSCYHAWTLVGFFFRNASPAS</sequence>
<dbReference type="InterPro" id="IPR010819">
    <property type="entry name" value="AGE/CE"/>
</dbReference>
<keyword evidence="2" id="KW-0413">Isomerase</keyword>